<reference evidence="1 2" key="1">
    <citation type="submission" date="2019-07" db="EMBL/GenBank/DDBJ databases">
        <authorList>
            <person name="Brisse S."/>
            <person name="Rodrigues C."/>
            <person name="Thorpe H."/>
        </authorList>
    </citation>
    <scope>NUCLEOTIDE SEQUENCE [LARGE SCALE GENOMIC DNA]</scope>
    <source>
        <strain evidence="1">SB6408</strain>
    </source>
</reference>
<gene>
    <name evidence="1" type="ORF">SB6408_02033</name>
</gene>
<sequence length="180" mass="20694">MLDHERNRSKRWHSGLNGERWSVSEITYLIECGNSKTLRELSTTLERSYHSVKAMRHRLCLGKRKNYRFWEKNEIDFLKSNAGKMVCRDIAKHLGRSQQSVKGKAEYMGLSLVCIGEHSPTAIHSDEDVLLCRELRTAGMSLKLIAEKMEMSLGSVLSIIYGGRMTQQDRVMLEFDLGKN</sequence>
<dbReference type="RefSeq" id="WP_142463861.1">
    <property type="nucleotide sequence ID" value="NZ_CABGHF010000045.1"/>
</dbReference>
<proteinExistence type="predicted"/>
<evidence type="ECO:0000313" key="2">
    <source>
        <dbReference type="Proteomes" id="UP000318370"/>
    </source>
</evidence>
<organism evidence="1 2">
    <name type="scientific">Klebsiella spallanzanii</name>
    <dbReference type="NCBI Taxonomy" id="2587528"/>
    <lineage>
        <taxon>Bacteria</taxon>
        <taxon>Pseudomonadati</taxon>
        <taxon>Pseudomonadota</taxon>
        <taxon>Gammaproteobacteria</taxon>
        <taxon>Enterobacterales</taxon>
        <taxon>Enterobacteriaceae</taxon>
        <taxon>Klebsiella/Raoultella group</taxon>
        <taxon>Klebsiella</taxon>
    </lineage>
</organism>
<accession>A0A564N9C7</accession>
<dbReference type="Proteomes" id="UP000318370">
    <property type="component" value="Unassembled WGS sequence"/>
</dbReference>
<dbReference type="EMBL" id="CABGHF010000045">
    <property type="protein sequence ID" value="VUT02649.1"/>
    <property type="molecule type" value="Genomic_DNA"/>
</dbReference>
<name>A0A564N9C7_9ENTR</name>
<evidence type="ECO:0000313" key="1">
    <source>
        <dbReference type="EMBL" id="VUT02649.1"/>
    </source>
</evidence>
<protein>
    <submittedName>
        <fullName evidence="1">Uncharacterized protein</fullName>
    </submittedName>
</protein>
<dbReference type="AlphaFoldDB" id="A0A564N9C7"/>